<protein>
    <submittedName>
        <fullName evidence="1">Uncharacterized protein</fullName>
    </submittedName>
</protein>
<dbReference type="EMBL" id="CM047583">
    <property type="protein sequence ID" value="KAI9912950.1"/>
    <property type="molecule type" value="Genomic_DNA"/>
</dbReference>
<organism evidence="1 2">
    <name type="scientific">Peronosclerospora sorghi</name>
    <dbReference type="NCBI Taxonomy" id="230839"/>
    <lineage>
        <taxon>Eukaryota</taxon>
        <taxon>Sar</taxon>
        <taxon>Stramenopiles</taxon>
        <taxon>Oomycota</taxon>
        <taxon>Peronosporomycetes</taxon>
        <taxon>Peronosporales</taxon>
        <taxon>Peronosporaceae</taxon>
        <taxon>Peronosclerospora</taxon>
    </lineage>
</organism>
<reference evidence="1 2" key="1">
    <citation type="journal article" date="2022" name="bioRxiv">
        <title>The genome of the oomycete Peronosclerospora sorghi, a cosmopolitan pathogen of maize and sorghum, is inflated with dispersed pseudogenes.</title>
        <authorList>
            <person name="Fletcher K."/>
            <person name="Martin F."/>
            <person name="Isakeit T."/>
            <person name="Cavanaugh K."/>
            <person name="Magill C."/>
            <person name="Michelmore R."/>
        </authorList>
    </citation>
    <scope>NUCLEOTIDE SEQUENCE [LARGE SCALE GENOMIC DNA]</scope>
    <source>
        <strain evidence="1">P6</strain>
    </source>
</reference>
<comment type="caution">
    <text evidence="1">The sequence shown here is derived from an EMBL/GenBank/DDBJ whole genome shotgun (WGS) entry which is preliminary data.</text>
</comment>
<evidence type="ECO:0000313" key="1">
    <source>
        <dbReference type="EMBL" id="KAI9912950.1"/>
    </source>
</evidence>
<keyword evidence="2" id="KW-1185">Reference proteome</keyword>
<accession>A0ACC0W464</accession>
<evidence type="ECO:0000313" key="2">
    <source>
        <dbReference type="Proteomes" id="UP001163321"/>
    </source>
</evidence>
<name>A0ACC0W464_9STRA</name>
<gene>
    <name evidence="1" type="ORF">PsorP6_005509</name>
</gene>
<sequence length="331" mass="36451">MEPEPTADATATDDPWFVSASPDKGAMLYKEETARWLENHTTRSVNVEIESRDELTLFEPVEEENESLADDTMYDDDALTTCSCPMTSFPATSKNWWGMQHGLEEVELSDLQTEETESSFSHHWGALDNDDAAGHATVSKSVINAHDGECEEIELNFAPYRALHSRLHRLLNMASSPEGDECESMGDSSVLEKRDNDEGGGGNLKRIQASFSSTSISHVGAPSASFGISSASPHDQPTARWYYDETWDATSSSPTGPPSRIYPNHVEIPIGVSATSLSFGEKECKEAIRYLGRENAARKVDAPSPLVIQCVLLRNFNVCMRFFVDMTGLAI</sequence>
<proteinExistence type="predicted"/>
<dbReference type="Proteomes" id="UP001163321">
    <property type="component" value="Chromosome 4"/>
</dbReference>